<name>A0A518FTZ9_9PLAN</name>
<proteinExistence type="predicted"/>
<dbReference type="OrthoDB" id="213138at2"/>
<dbReference type="EMBL" id="CP036317">
    <property type="protein sequence ID" value="QDV19813.1"/>
    <property type="molecule type" value="Genomic_DNA"/>
</dbReference>
<organism evidence="1 2">
    <name type="scientific">Gimesia panareensis</name>
    <dbReference type="NCBI Taxonomy" id="2527978"/>
    <lineage>
        <taxon>Bacteria</taxon>
        <taxon>Pseudomonadati</taxon>
        <taxon>Planctomycetota</taxon>
        <taxon>Planctomycetia</taxon>
        <taxon>Planctomycetales</taxon>
        <taxon>Planctomycetaceae</taxon>
        <taxon>Gimesia</taxon>
    </lineage>
</organism>
<evidence type="ECO:0000313" key="2">
    <source>
        <dbReference type="Proteomes" id="UP000320839"/>
    </source>
</evidence>
<reference evidence="1 2" key="1">
    <citation type="submission" date="2019-02" db="EMBL/GenBank/DDBJ databases">
        <title>Deep-cultivation of Planctomycetes and their phenomic and genomic characterization uncovers novel biology.</title>
        <authorList>
            <person name="Wiegand S."/>
            <person name="Jogler M."/>
            <person name="Boedeker C."/>
            <person name="Pinto D."/>
            <person name="Vollmers J."/>
            <person name="Rivas-Marin E."/>
            <person name="Kohn T."/>
            <person name="Peeters S.H."/>
            <person name="Heuer A."/>
            <person name="Rast P."/>
            <person name="Oberbeckmann S."/>
            <person name="Bunk B."/>
            <person name="Jeske O."/>
            <person name="Meyerdierks A."/>
            <person name="Storesund J.E."/>
            <person name="Kallscheuer N."/>
            <person name="Luecker S."/>
            <person name="Lage O.M."/>
            <person name="Pohl T."/>
            <person name="Merkel B.J."/>
            <person name="Hornburger P."/>
            <person name="Mueller R.-W."/>
            <person name="Bruemmer F."/>
            <person name="Labrenz M."/>
            <person name="Spormann A.M."/>
            <person name="Op den Camp H."/>
            <person name="Overmann J."/>
            <person name="Amann R."/>
            <person name="Jetten M.S.M."/>
            <person name="Mascher T."/>
            <person name="Medema M.H."/>
            <person name="Devos D.P."/>
            <person name="Kaster A.-K."/>
            <person name="Ovreas L."/>
            <person name="Rohde M."/>
            <person name="Galperin M.Y."/>
            <person name="Jogler C."/>
        </authorList>
    </citation>
    <scope>NUCLEOTIDE SEQUENCE [LARGE SCALE GENOMIC DNA]</scope>
    <source>
        <strain evidence="1 2">Pan153</strain>
    </source>
</reference>
<gene>
    <name evidence="1" type="ORF">Pan153_44820</name>
</gene>
<sequence>MNDYQYEPLKYPQVWPPPDYPAPSPESREAKFRRIPLLGWFPSWILRHIRWRKHYYEILEPIAEEIVEQLEARPQIADWSSISSGFATSRHQKIAEIISDAICLEKGLENPPPLHPEDPSSLLFWGPFDDLTPLIVGMEIHKEFNCHVPRDVLLLAWQQDWCLREFIDYCVQSMTQGTDAT</sequence>
<dbReference type="Proteomes" id="UP000320839">
    <property type="component" value="Chromosome"/>
</dbReference>
<evidence type="ECO:0000313" key="1">
    <source>
        <dbReference type="EMBL" id="QDV19813.1"/>
    </source>
</evidence>
<protein>
    <submittedName>
        <fullName evidence="1">Uncharacterized protein</fullName>
    </submittedName>
</protein>
<accession>A0A518FTZ9</accession>
<dbReference type="RefSeq" id="WP_145457757.1">
    <property type="nucleotide sequence ID" value="NZ_CP036317.1"/>
</dbReference>
<dbReference type="AlphaFoldDB" id="A0A518FTZ9"/>